<dbReference type="AlphaFoldDB" id="A0A5C3KU14"/>
<keyword evidence="15" id="KW-1185">Reference proteome</keyword>
<evidence type="ECO:0000313" key="15">
    <source>
        <dbReference type="Proteomes" id="UP000307440"/>
    </source>
</evidence>
<dbReference type="SUPFAM" id="SSF53187">
    <property type="entry name" value="Zn-dependent exopeptidases"/>
    <property type="match status" value="1"/>
</dbReference>
<dbReference type="InterPro" id="IPR041756">
    <property type="entry name" value="M28_SGAP-like"/>
</dbReference>
<organism evidence="14 15">
    <name type="scientific">Coprinopsis marcescibilis</name>
    <name type="common">Agaric fungus</name>
    <name type="synonym">Psathyrella marcescibilis</name>
    <dbReference type="NCBI Taxonomy" id="230819"/>
    <lineage>
        <taxon>Eukaryota</taxon>
        <taxon>Fungi</taxon>
        <taxon>Dikarya</taxon>
        <taxon>Basidiomycota</taxon>
        <taxon>Agaricomycotina</taxon>
        <taxon>Agaricomycetes</taxon>
        <taxon>Agaricomycetidae</taxon>
        <taxon>Agaricales</taxon>
        <taxon>Agaricineae</taxon>
        <taxon>Psathyrellaceae</taxon>
        <taxon>Coprinopsis</taxon>
    </lineage>
</organism>
<evidence type="ECO:0000313" key="14">
    <source>
        <dbReference type="EMBL" id="TFK23343.1"/>
    </source>
</evidence>
<keyword evidence="4 14" id="KW-0031">Aminopeptidase</keyword>
<comment type="similarity">
    <text evidence="2">Belongs to the peptidase M28 family. M28B subfamily.</text>
</comment>
<keyword evidence="9 10" id="KW-0862">Zinc</keyword>
<dbReference type="EMBL" id="ML210220">
    <property type="protein sequence ID" value="TFK23343.1"/>
    <property type="molecule type" value="Genomic_DNA"/>
</dbReference>
<dbReference type="EC" id="3.4.-.-" evidence="10"/>
<evidence type="ECO:0000259" key="13">
    <source>
        <dbReference type="Pfam" id="PF04389"/>
    </source>
</evidence>
<evidence type="ECO:0000256" key="9">
    <source>
        <dbReference type="ARBA" id="ARBA00022833"/>
    </source>
</evidence>
<dbReference type="Pfam" id="PF04389">
    <property type="entry name" value="Peptidase_M28"/>
    <property type="match status" value="1"/>
</dbReference>
<dbReference type="InterPro" id="IPR046450">
    <property type="entry name" value="PA_dom_sf"/>
</dbReference>
<dbReference type="InterPro" id="IPR007484">
    <property type="entry name" value="Peptidase_M28"/>
</dbReference>
<sequence length="516" mass="56144">MWFSTLLPFVTLALTFTSSASAQDFDIGELERKPLVTSAALQRRIHRDNLLRHARNFQHFAEQTSKTTPNRAFGSVGHNSTVRYIKKLLDATKFYDTQLQTFPYTYAEASSNFTANGVILPTKSLFYGISGDVTAPLFATGNLGCVPEHFPASVEGKLVLIQRGDCIYGIKVALAGAAKAAGVIIFNDVPAELSGGSLGGVSRPEGPYVPVGTISGTAGLDLQARLAAGEEITGVLKAYGLVEERYSSNLIATSKQGNKNQIVFSGSHSDSVPGGPGINDDGSGTMGNLETALQLTNFRLNNAVRFGWWTAEEFGLVGSTHHIRNLPQSERDKIALYLNFDMIASPNSGFFIYDGDGDTFQRPGPPGSAQIEKLYEDYYKAKGLISRPSNFTGRSDYGPFLEVGIPCGGVFTGHEGVKTDEGVQWWGGQAGVVYDPCYHARCDTYENLRVETFETNVKAIAHSIAVYSMSLETIPFPRAASSISSRSADEKLHVETLTYEERRHYGCDHAHEVSWQ</sequence>
<dbReference type="CDD" id="cd03876">
    <property type="entry name" value="M28_SGAP_like"/>
    <property type="match status" value="1"/>
</dbReference>
<name>A0A5C3KU14_COPMA</name>
<evidence type="ECO:0000256" key="6">
    <source>
        <dbReference type="ARBA" id="ARBA00022723"/>
    </source>
</evidence>
<dbReference type="OrthoDB" id="10013407at2759"/>
<evidence type="ECO:0000256" key="7">
    <source>
        <dbReference type="ARBA" id="ARBA00022729"/>
    </source>
</evidence>
<dbReference type="InterPro" id="IPR045175">
    <property type="entry name" value="M28_fam"/>
</dbReference>
<dbReference type="PANTHER" id="PTHR12147:SF26">
    <property type="entry name" value="PEPTIDASE M28 DOMAIN-CONTAINING PROTEIN"/>
    <property type="match status" value="1"/>
</dbReference>
<dbReference type="InterPro" id="IPR003137">
    <property type="entry name" value="PA_domain"/>
</dbReference>
<dbReference type="GO" id="GO:0008235">
    <property type="term" value="F:metalloexopeptidase activity"/>
    <property type="evidence" value="ECO:0007669"/>
    <property type="project" value="InterPro"/>
</dbReference>
<feature type="signal peptide" evidence="10">
    <location>
        <begin position="1"/>
        <end position="22"/>
    </location>
</feature>
<evidence type="ECO:0000256" key="3">
    <source>
        <dbReference type="ARBA" id="ARBA00005957"/>
    </source>
</evidence>
<accession>A0A5C3KU14</accession>
<reference evidence="14 15" key="1">
    <citation type="journal article" date="2019" name="Nat. Ecol. Evol.">
        <title>Megaphylogeny resolves global patterns of mushroom evolution.</title>
        <authorList>
            <person name="Varga T."/>
            <person name="Krizsan K."/>
            <person name="Foldi C."/>
            <person name="Dima B."/>
            <person name="Sanchez-Garcia M."/>
            <person name="Sanchez-Ramirez S."/>
            <person name="Szollosi G.J."/>
            <person name="Szarkandi J.G."/>
            <person name="Papp V."/>
            <person name="Albert L."/>
            <person name="Andreopoulos W."/>
            <person name="Angelini C."/>
            <person name="Antonin V."/>
            <person name="Barry K.W."/>
            <person name="Bougher N.L."/>
            <person name="Buchanan P."/>
            <person name="Buyck B."/>
            <person name="Bense V."/>
            <person name="Catcheside P."/>
            <person name="Chovatia M."/>
            <person name="Cooper J."/>
            <person name="Damon W."/>
            <person name="Desjardin D."/>
            <person name="Finy P."/>
            <person name="Geml J."/>
            <person name="Haridas S."/>
            <person name="Hughes K."/>
            <person name="Justo A."/>
            <person name="Karasinski D."/>
            <person name="Kautmanova I."/>
            <person name="Kiss B."/>
            <person name="Kocsube S."/>
            <person name="Kotiranta H."/>
            <person name="LaButti K.M."/>
            <person name="Lechner B.E."/>
            <person name="Liimatainen K."/>
            <person name="Lipzen A."/>
            <person name="Lukacs Z."/>
            <person name="Mihaltcheva S."/>
            <person name="Morgado L.N."/>
            <person name="Niskanen T."/>
            <person name="Noordeloos M.E."/>
            <person name="Ohm R.A."/>
            <person name="Ortiz-Santana B."/>
            <person name="Ovrebo C."/>
            <person name="Racz N."/>
            <person name="Riley R."/>
            <person name="Savchenko A."/>
            <person name="Shiryaev A."/>
            <person name="Soop K."/>
            <person name="Spirin V."/>
            <person name="Szebenyi C."/>
            <person name="Tomsovsky M."/>
            <person name="Tulloss R.E."/>
            <person name="Uehling J."/>
            <person name="Grigoriev I.V."/>
            <person name="Vagvolgyi C."/>
            <person name="Papp T."/>
            <person name="Martin F.M."/>
            <person name="Miettinen O."/>
            <person name="Hibbett D.S."/>
            <person name="Nagy L.G."/>
        </authorList>
    </citation>
    <scope>NUCLEOTIDE SEQUENCE [LARGE SCALE GENOMIC DNA]</scope>
    <source>
        <strain evidence="14 15">CBS 121175</strain>
    </source>
</reference>
<evidence type="ECO:0000259" key="12">
    <source>
        <dbReference type="Pfam" id="PF02225"/>
    </source>
</evidence>
<dbReference type="GO" id="GO:0006508">
    <property type="term" value="P:proteolysis"/>
    <property type="evidence" value="ECO:0007669"/>
    <property type="project" value="UniProtKB-KW"/>
</dbReference>
<feature type="domain" description="PA" evidence="12">
    <location>
        <begin position="133"/>
        <end position="222"/>
    </location>
</feature>
<dbReference type="PANTHER" id="PTHR12147">
    <property type="entry name" value="METALLOPEPTIDASE M28 FAMILY MEMBER"/>
    <property type="match status" value="1"/>
</dbReference>
<evidence type="ECO:0000256" key="11">
    <source>
        <dbReference type="SAM" id="MobiDB-lite"/>
    </source>
</evidence>
<evidence type="ECO:0000256" key="1">
    <source>
        <dbReference type="ARBA" id="ARBA00001947"/>
    </source>
</evidence>
<dbReference type="Gene3D" id="3.40.630.10">
    <property type="entry name" value="Zn peptidases"/>
    <property type="match status" value="1"/>
</dbReference>
<evidence type="ECO:0000256" key="5">
    <source>
        <dbReference type="ARBA" id="ARBA00022670"/>
    </source>
</evidence>
<proteinExistence type="inferred from homology"/>
<keyword evidence="8 10" id="KW-0378">Hydrolase</keyword>
<dbReference type="GO" id="GO:0004177">
    <property type="term" value="F:aminopeptidase activity"/>
    <property type="evidence" value="ECO:0007669"/>
    <property type="project" value="UniProtKB-KW"/>
</dbReference>
<feature type="domain" description="Peptidase M28" evidence="13">
    <location>
        <begin position="249"/>
        <end position="462"/>
    </location>
</feature>
<dbReference type="Pfam" id="PF02225">
    <property type="entry name" value="PA"/>
    <property type="match status" value="1"/>
</dbReference>
<dbReference type="Gene3D" id="3.50.30.30">
    <property type="match status" value="1"/>
</dbReference>
<comment type="similarity">
    <text evidence="3">Belongs to the peptidase M28 family. M28A subfamily.</text>
</comment>
<keyword evidence="6 10" id="KW-0479">Metal-binding</keyword>
<keyword evidence="7 10" id="KW-0732">Signal</keyword>
<feature type="region of interest" description="Disordered" evidence="11">
    <location>
        <begin position="266"/>
        <end position="285"/>
    </location>
</feature>
<keyword evidence="5 10" id="KW-0645">Protease</keyword>
<feature type="chain" id="PRO_5023158202" description="Peptide hydrolase" evidence="10">
    <location>
        <begin position="23"/>
        <end position="516"/>
    </location>
</feature>
<evidence type="ECO:0000256" key="2">
    <source>
        <dbReference type="ARBA" id="ARBA00005634"/>
    </source>
</evidence>
<dbReference type="SUPFAM" id="SSF52025">
    <property type="entry name" value="PA domain"/>
    <property type="match status" value="1"/>
</dbReference>
<evidence type="ECO:0000256" key="10">
    <source>
        <dbReference type="RuleBase" id="RU361240"/>
    </source>
</evidence>
<gene>
    <name evidence="14" type="ORF">FA15DRAFT_620892</name>
</gene>
<evidence type="ECO:0000256" key="4">
    <source>
        <dbReference type="ARBA" id="ARBA00022438"/>
    </source>
</evidence>
<protein>
    <recommendedName>
        <fullName evidence="10">Peptide hydrolase</fullName>
        <ecNumber evidence="10">3.4.-.-</ecNumber>
    </recommendedName>
</protein>
<evidence type="ECO:0000256" key="8">
    <source>
        <dbReference type="ARBA" id="ARBA00022801"/>
    </source>
</evidence>
<comment type="cofactor">
    <cofactor evidence="1">
        <name>Zn(2+)</name>
        <dbReference type="ChEBI" id="CHEBI:29105"/>
    </cofactor>
</comment>
<dbReference type="Proteomes" id="UP000307440">
    <property type="component" value="Unassembled WGS sequence"/>
</dbReference>
<dbReference type="GO" id="GO:0046872">
    <property type="term" value="F:metal ion binding"/>
    <property type="evidence" value="ECO:0007669"/>
    <property type="project" value="UniProtKB-KW"/>
</dbReference>
<dbReference type="STRING" id="230819.A0A5C3KU14"/>